<sequence>MKEIFTEFLYRPLFNALVWLYQNVAFQDLGVAIILLTLVVRLLLFPLFQKMIRHQQITQNLQPEIKRIQKKYKQDKETQAKEIIGLYNQHKINPLTPIIVLLVQAPIIFALYRIFMNGFSNGAFNLLYSFINLPEFPSQSFLGMIDLTKASLALTVLTALLQYLQGRLALRKISKNKDSKEEGAAEKMGRRMTIIAPALVFLFLVNLPAAIGLYWSTTTVFSIAQQAVVARSLNKSKGNSLLLGGDEGDRNKNSQTP</sequence>
<evidence type="ECO:0000313" key="13">
    <source>
        <dbReference type="Proteomes" id="UP000177062"/>
    </source>
</evidence>
<proteinExistence type="inferred from homology"/>
<dbReference type="PANTHER" id="PTHR12428">
    <property type="entry name" value="OXA1"/>
    <property type="match status" value="1"/>
</dbReference>
<protein>
    <recommendedName>
        <fullName evidence="11">Membrane insertase YidC/Oxa/ALB C-terminal domain-containing protein</fullName>
    </recommendedName>
</protein>
<dbReference type="InterPro" id="IPR047196">
    <property type="entry name" value="YidC_ALB_C"/>
</dbReference>
<gene>
    <name evidence="12" type="ORF">A2Y84_00880</name>
</gene>
<comment type="caution">
    <text evidence="12">The sequence shown here is derived from an EMBL/GenBank/DDBJ whole genome shotgun (WGS) entry which is preliminary data.</text>
</comment>
<dbReference type="EMBL" id="MHIT01000032">
    <property type="protein sequence ID" value="OGY56155.1"/>
    <property type="molecule type" value="Genomic_DNA"/>
</dbReference>
<evidence type="ECO:0000256" key="8">
    <source>
        <dbReference type="ARBA" id="ARBA00023186"/>
    </source>
</evidence>
<dbReference type="Proteomes" id="UP000177062">
    <property type="component" value="Unassembled WGS sequence"/>
</dbReference>
<organism evidence="12 13">
    <name type="scientific">Candidatus Colwellbacteria bacterium RBG_13_48_8</name>
    <dbReference type="NCBI Taxonomy" id="1797685"/>
    <lineage>
        <taxon>Bacteria</taxon>
        <taxon>Candidatus Colwelliibacteriota</taxon>
    </lineage>
</organism>
<feature type="transmembrane region" description="Helical" evidence="10">
    <location>
        <begin position="150"/>
        <end position="170"/>
    </location>
</feature>
<keyword evidence="8" id="KW-0143">Chaperone</keyword>
<dbReference type="InterPro" id="IPR001708">
    <property type="entry name" value="YidC/ALB3/OXA1/COX18"/>
</dbReference>
<feature type="transmembrane region" description="Helical" evidence="10">
    <location>
        <begin position="95"/>
        <end position="115"/>
    </location>
</feature>
<reference evidence="12 13" key="1">
    <citation type="journal article" date="2016" name="Nat. Commun.">
        <title>Thousands of microbial genomes shed light on interconnected biogeochemical processes in an aquifer system.</title>
        <authorList>
            <person name="Anantharaman K."/>
            <person name="Brown C.T."/>
            <person name="Hug L.A."/>
            <person name="Sharon I."/>
            <person name="Castelle C.J."/>
            <person name="Probst A.J."/>
            <person name="Thomas B.C."/>
            <person name="Singh A."/>
            <person name="Wilkins M.J."/>
            <person name="Karaoz U."/>
            <person name="Brodie E.L."/>
            <person name="Williams K.H."/>
            <person name="Hubbard S.S."/>
            <person name="Banfield J.F."/>
        </authorList>
    </citation>
    <scope>NUCLEOTIDE SEQUENCE [LARGE SCALE GENOMIC DNA]</scope>
</reference>
<keyword evidence="5" id="KW-0653">Protein transport</keyword>
<dbReference type="GO" id="GO:0005886">
    <property type="term" value="C:plasma membrane"/>
    <property type="evidence" value="ECO:0007669"/>
    <property type="project" value="UniProtKB-SubCell"/>
</dbReference>
<evidence type="ECO:0000259" key="11">
    <source>
        <dbReference type="Pfam" id="PF02096"/>
    </source>
</evidence>
<dbReference type="GO" id="GO:0032977">
    <property type="term" value="F:membrane insertase activity"/>
    <property type="evidence" value="ECO:0007669"/>
    <property type="project" value="InterPro"/>
</dbReference>
<dbReference type="PANTHER" id="PTHR12428:SF65">
    <property type="entry name" value="CYTOCHROME C OXIDASE ASSEMBLY PROTEIN COX18, MITOCHONDRIAL"/>
    <property type="match status" value="1"/>
</dbReference>
<evidence type="ECO:0000256" key="7">
    <source>
        <dbReference type="ARBA" id="ARBA00023136"/>
    </source>
</evidence>
<evidence type="ECO:0000256" key="5">
    <source>
        <dbReference type="ARBA" id="ARBA00022927"/>
    </source>
</evidence>
<name>A0A1G1YUV8_9BACT</name>
<accession>A0A1G1YUV8</accession>
<keyword evidence="6 10" id="KW-1133">Transmembrane helix</keyword>
<keyword evidence="7 10" id="KW-0472">Membrane</keyword>
<evidence type="ECO:0000313" key="12">
    <source>
        <dbReference type="EMBL" id="OGY56155.1"/>
    </source>
</evidence>
<keyword evidence="4 9" id="KW-0812">Transmembrane</keyword>
<feature type="domain" description="Membrane insertase YidC/Oxa/ALB C-terminal" evidence="11">
    <location>
        <begin position="30"/>
        <end position="230"/>
    </location>
</feature>
<comment type="similarity">
    <text evidence="9">Belongs to the OXA1/ALB3/YidC family.</text>
</comment>
<keyword evidence="2" id="KW-0813">Transport</keyword>
<evidence type="ECO:0000256" key="10">
    <source>
        <dbReference type="SAM" id="Phobius"/>
    </source>
</evidence>
<evidence type="ECO:0000256" key="9">
    <source>
        <dbReference type="RuleBase" id="RU003945"/>
    </source>
</evidence>
<feature type="transmembrane region" description="Helical" evidence="10">
    <location>
        <begin position="29"/>
        <end position="48"/>
    </location>
</feature>
<dbReference type="NCBIfam" id="TIGR03592">
    <property type="entry name" value="yidC_oxa1_cterm"/>
    <property type="match status" value="1"/>
</dbReference>
<dbReference type="GO" id="GO:0051205">
    <property type="term" value="P:protein insertion into membrane"/>
    <property type="evidence" value="ECO:0007669"/>
    <property type="project" value="TreeGrafter"/>
</dbReference>
<evidence type="ECO:0000256" key="6">
    <source>
        <dbReference type="ARBA" id="ARBA00022989"/>
    </source>
</evidence>
<comment type="subcellular location">
    <subcellularLocation>
        <location evidence="1">Cell membrane</location>
        <topology evidence="1">Multi-pass membrane protein</topology>
    </subcellularLocation>
    <subcellularLocation>
        <location evidence="9">Membrane</location>
        <topology evidence="9">Multi-pass membrane protein</topology>
    </subcellularLocation>
</comment>
<evidence type="ECO:0000256" key="1">
    <source>
        <dbReference type="ARBA" id="ARBA00004651"/>
    </source>
</evidence>
<evidence type="ECO:0000256" key="2">
    <source>
        <dbReference type="ARBA" id="ARBA00022448"/>
    </source>
</evidence>
<dbReference type="CDD" id="cd20070">
    <property type="entry name" value="5TM_YidC_Alb3"/>
    <property type="match status" value="1"/>
</dbReference>
<dbReference type="InterPro" id="IPR028055">
    <property type="entry name" value="YidC/Oxa/ALB_C"/>
</dbReference>
<evidence type="ECO:0000256" key="4">
    <source>
        <dbReference type="ARBA" id="ARBA00022692"/>
    </source>
</evidence>
<dbReference type="Pfam" id="PF02096">
    <property type="entry name" value="60KD_IMP"/>
    <property type="match status" value="1"/>
</dbReference>
<keyword evidence="3" id="KW-1003">Cell membrane</keyword>
<evidence type="ECO:0000256" key="3">
    <source>
        <dbReference type="ARBA" id="ARBA00022475"/>
    </source>
</evidence>
<feature type="transmembrane region" description="Helical" evidence="10">
    <location>
        <begin position="191"/>
        <end position="215"/>
    </location>
</feature>
<dbReference type="GO" id="GO:0015031">
    <property type="term" value="P:protein transport"/>
    <property type="evidence" value="ECO:0007669"/>
    <property type="project" value="UniProtKB-KW"/>
</dbReference>
<dbReference type="AlphaFoldDB" id="A0A1G1YUV8"/>